<accession>A0A8X8LBK7</accession>
<dbReference type="GO" id="GO:0006281">
    <property type="term" value="P:DNA repair"/>
    <property type="evidence" value="ECO:0007669"/>
    <property type="project" value="InterPro"/>
</dbReference>
<sequence>MNKRFVSIGFRYLKSDWATIRKKELGSIPFVLTAVDHGRKVIVAANPLAHAGGIRPGMVLADAKILVRNLEVLYDDPAIAEKVLSRLANWCIRFTPAVMLDEPDGLLLDATGCAHLWGGEEKYLGDILARLRGFGFQVHGAMADTIGGAWAAARFAKSPVVVPPGEQISALLPLPAAALRLDEYTCERLHKLGLRQIKDFVGMPRSSLRRRFGDDCIRKINYALGHEAEIRPLVFSPEPWQERLSCLEPILTLTGIEIALEKLLDALCSRLCREGKGLRIATFKGYRIDGKMVSVSIGTNRPSHNETHLFKLISLKFENFEPGPGIELFTLDAPKVEDAIAAQSGLWNSTSGLQDPKLAELLDRLTTRFGEGHFHRYLPDEHYWPERSVKKALSLTEKPTTPWTLDRPRPLYLLPQPEPITVTAPIPDYPPMNFRYKGKLHKVIKADGPERIEQEWWLQTGEHRDYYCVEDEKGHRYWVFRLGHYQINGQVTWFLHGYFA</sequence>
<dbReference type="PANTHER" id="PTHR35369:SF2">
    <property type="entry name" value="BLR3025 PROTEIN"/>
    <property type="match status" value="1"/>
</dbReference>
<dbReference type="Gene3D" id="3.30.70.270">
    <property type="match status" value="1"/>
</dbReference>
<name>A0A8X8LBK7_9BACT</name>
<dbReference type="InterPro" id="IPR001126">
    <property type="entry name" value="UmuC"/>
</dbReference>
<keyword evidence="2" id="KW-0227">DNA damage</keyword>
<evidence type="ECO:0000259" key="3">
    <source>
        <dbReference type="Pfam" id="PF00817"/>
    </source>
</evidence>
<dbReference type="CDD" id="cd03468">
    <property type="entry name" value="PolY_like"/>
    <property type="match status" value="1"/>
</dbReference>
<protein>
    <submittedName>
        <fullName evidence="4">Protein ImuB</fullName>
    </submittedName>
</protein>
<dbReference type="Proteomes" id="UP000198711">
    <property type="component" value="Unassembled WGS sequence"/>
</dbReference>
<dbReference type="Gene3D" id="3.40.1170.60">
    <property type="match status" value="1"/>
</dbReference>
<dbReference type="PANTHER" id="PTHR35369">
    <property type="entry name" value="BLR3025 PROTEIN-RELATED"/>
    <property type="match status" value="1"/>
</dbReference>
<gene>
    <name evidence="4" type="ORF">SAMN05444410_1084</name>
</gene>
<dbReference type="AlphaFoldDB" id="A0A8X8LBK7"/>
<evidence type="ECO:0000256" key="1">
    <source>
        <dbReference type="ARBA" id="ARBA00010945"/>
    </source>
</evidence>
<dbReference type="RefSeq" id="WP_092723840.1">
    <property type="nucleotide sequence ID" value="NZ_FNNO01000008.1"/>
</dbReference>
<dbReference type="Pfam" id="PF00817">
    <property type="entry name" value="IMS"/>
    <property type="match status" value="1"/>
</dbReference>
<proteinExistence type="inferred from homology"/>
<reference evidence="4 5" key="1">
    <citation type="submission" date="2016-10" db="EMBL/GenBank/DDBJ databases">
        <authorList>
            <person name="Varghese N."/>
            <person name="Submissions S."/>
        </authorList>
    </citation>
    <scope>NUCLEOTIDE SEQUENCE [LARGE SCALE GENOMIC DNA]</scope>
    <source>
        <strain evidence="4 5">DSM 25353</strain>
    </source>
</reference>
<keyword evidence="5" id="KW-1185">Reference proteome</keyword>
<organism evidence="4 5">
    <name type="scientific">Hydrobacter penzbergensis</name>
    <dbReference type="NCBI Taxonomy" id="1235997"/>
    <lineage>
        <taxon>Bacteria</taxon>
        <taxon>Pseudomonadati</taxon>
        <taxon>Bacteroidota</taxon>
        <taxon>Chitinophagia</taxon>
        <taxon>Chitinophagales</taxon>
        <taxon>Chitinophagaceae</taxon>
        <taxon>Hydrobacter</taxon>
    </lineage>
</organism>
<dbReference type="InterPro" id="IPR043502">
    <property type="entry name" value="DNA/RNA_pol_sf"/>
</dbReference>
<feature type="domain" description="UmuC" evidence="3">
    <location>
        <begin position="20"/>
        <end position="146"/>
    </location>
</feature>
<dbReference type="InterPro" id="IPR043128">
    <property type="entry name" value="Rev_trsase/Diguanyl_cyclase"/>
</dbReference>
<comment type="similarity">
    <text evidence="1">Belongs to the DNA polymerase type-Y family.</text>
</comment>
<comment type="caution">
    <text evidence="4">The sequence shown here is derived from an EMBL/GenBank/DDBJ whole genome shotgun (WGS) entry which is preliminary data.</text>
</comment>
<dbReference type="SUPFAM" id="SSF56672">
    <property type="entry name" value="DNA/RNA polymerases"/>
    <property type="match status" value="1"/>
</dbReference>
<dbReference type="EMBL" id="FNNO01000008">
    <property type="protein sequence ID" value="SDX00126.1"/>
    <property type="molecule type" value="Genomic_DNA"/>
</dbReference>
<dbReference type="InterPro" id="IPR050356">
    <property type="entry name" value="SulA_CellDiv_inhibitor"/>
</dbReference>
<evidence type="ECO:0000313" key="5">
    <source>
        <dbReference type="Proteomes" id="UP000198711"/>
    </source>
</evidence>
<evidence type="ECO:0000256" key="2">
    <source>
        <dbReference type="ARBA" id="ARBA00022763"/>
    </source>
</evidence>
<evidence type="ECO:0000313" key="4">
    <source>
        <dbReference type="EMBL" id="SDX00126.1"/>
    </source>
</evidence>